<dbReference type="PANTHER" id="PTHR32071:SF117">
    <property type="entry name" value="PTS-DEPENDENT DIHYDROXYACETONE KINASE OPERON REGULATORY PROTEIN-RELATED"/>
    <property type="match status" value="1"/>
</dbReference>
<evidence type="ECO:0000256" key="2">
    <source>
        <dbReference type="ARBA" id="ARBA00011135"/>
    </source>
</evidence>
<dbReference type="Gene3D" id="1.10.10.60">
    <property type="entry name" value="Homeodomain-like"/>
    <property type="match status" value="1"/>
</dbReference>
<evidence type="ECO:0000256" key="9">
    <source>
        <dbReference type="SAM" id="Coils"/>
    </source>
</evidence>
<dbReference type="InterPro" id="IPR002078">
    <property type="entry name" value="Sigma_54_int"/>
</dbReference>
<keyword evidence="14" id="KW-1185">Reference proteome</keyword>
<feature type="domain" description="Sigma-54 factor interaction" evidence="10">
    <location>
        <begin position="305"/>
        <end position="531"/>
    </location>
</feature>
<dbReference type="Gene3D" id="3.40.50.300">
    <property type="entry name" value="P-loop containing nucleotide triphosphate hydrolases"/>
    <property type="match status" value="1"/>
</dbReference>
<proteinExistence type="predicted"/>
<evidence type="ECO:0000259" key="12">
    <source>
        <dbReference type="PROSITE" id="PS50113"/>
    </source>
</evidence>
<dbReference type="SMART" id="SM00382">
    <property type="entry name" value="AAA"/>
    <property type="match status" value="1"/>
</dbReference>
<dbReference type="SUPFAM" id="SSF52540">
    <property type="entry name" value="P-loop containing nucleoside triphosphate hydrolases"/>
    <property type="match status" value="1"/>
</dbReference>
<organism evidence="13 14">
    <name type="scientific">Pseudooceanicola nanhaiensis</name>
    <dbReference type="NCBI Taxonomy" id="375761"/>
    <lineage>
        <taxon>Bacteria</taxon>
        <taxon>Pseudomonadati</taxon>
        <taxon>Pseudomonadota</taxon>
        <taxon>Alphaproteobacteria</taxon>
        <taxon>Rhodobacterales</taxon>
        <taxon>Paracoccaceae</taxon>
        <taxon>Pseudooceanicola</taxon>
    </lineage>
</organism>
<name>A0A917SJ98_9RHOB</name>
<keyword evidence="8" id="KW-0010">Activator</keyword>
<keyword evidence="5" id="KW-0067">ATP-binding</keyword>
<evidence type="ECO:0000256" key="6">
    <source>
        <dbReference type="ARBA" id="ARBA00023012"/>
    </source>
</evidence>
<dbReference type="Gene3D" id="3.30.450.20">
    <property type="entry name" value="PAS domain"/>
    <property type="match status" value="1"/>
</dbReference>
<dbReference type="GO" id="GO:0003677">
    <property type="term" value="F:DNA binding"/>
    <property type="evidence" value="ECO:0007669"/>
    <property type="project" value="UniProtKB-KW"/>
</dbReference>
<dbReference type="AlphaFoldDB" id="A0A917SJ98"/>
<dbReference type="GO" id="GO:0005524">
    <property type="term" value="F:ATP binding"/>
    <property type="evidence" value="ECO:0007669"/>
    <property type="project" value="UniProtKB-KW"/>
</dbReference>
<dbReference type="Gene3D" id="1.10.8.60">
    <property type="match status" value="1"/>
</dbReference>
<reference evidence="13" key="2">
    <citation type="submission" date="2020-09" db="EMBL/GenBank/DDBJ databases">
        <authorList>
            <person name="Sun Q."/>
            <person name="Zhou Y."/>
        </authorList>
    </citation>
    <scope>NUCLEOTIDE SEQUENCE</scope>
    <source>
        <strain evidence="13">CGMCC 1.6293</strain>
    </source>
</reference>
<feature type="domain" description="PAC" evidence="12">
    <location>
        <begin position="221"/>
        <end position="273"/>
    </location>
</feature>
<feature type="coiled-coil region" evidence="9">
    <location>
        <begin position="264"/>
        <end position="302"/>
    </location>
</feature>
<sequence>MTDLSPDSILDLWPWPALSVDPATDRICAANADAARLLGPGAVGERFLTFLDGDAGELVVFADAVQHYGRYWTREFRLRCPGEDACPCELTGAFVETPDGSRLLVALVRLDELQARQDRTETAVLHRSGLLEWKRTQTFFSELERQNQLILDAAGEGIYGINADGQTTFVNRAAQEMLGWSAEDLLGRDTHAIIHHRHLNGDPYDHRDCPIYHSFRNERVSRVEDEVFWRKDGRPIQVEYVSTPIYDGQVLAGAVVIFRDITDRKESERRLHEAMAEVDALRDRLEQENAYLQEEISSARAHYDVVGQAPAIQRTLKQVELVAPTDANVLITGESGTGKSLIAAAVHKASDRRRRSMIRLDCAALPENIDAELFGQIRVNGRGIDKAGRLELAHGGTLFLEEIADLPLEFQGRLLNALRDQTVTRIGDDRQRRLNLRIIACTSRNLSREVMAGRFREDLYFFLNVFPIALTPLRERTEDIPLLAAHFLRLACRRTNRAEPRITTGAIRQLMSYPWPGNARELENVIERALIVSTGDKLRIEGLDAALPPARRPDGKVLTEQEFRAAEVENLVACLKLTGGRVAGPGGAAEMLGLRQTTLYSRIRKFGITPEMWAAEGG</sequence>
<dbReference type="GO" id="GO:0000160">
    <property type="term" value="P:phosphorelay signal transduction system"/>
    <property type="evidence" value="ECO:0007669"/>
    <property type="project" value="UniProtKB-KW"/>
</dbReference>
<keyword evidence="7" id="KW-0238">DNA-binding</keyword>
<comment type="subunit">
    <text evidence="2">Interacts with sigma-54.</text>
</comment>
<dbReference type="PROSITE" id="PS50113">
    <property type="entry name" value="PAC"/>
    <property type="match status" value="1"/>
</dbReference>
<evidence type="ECO:0000256" key="7">
    <source>
        <dbReference type="ARBA" id="ARBA00023125"/>
    </source>
</evidence>
<dbReference type="SMART" id="SM00091">
    <property type="entry name" value="PAS"/>
    <property type="match status" value="1"/>
</dbReference>
<gene>
    <name evidence="13" type="ORF">GCM10011534_02330</name>
</gene>
<dbReference type="GO" id="GO:0006355">
    <property type="term" value="P:regulation of DNA-templated transcription"/>
    <property type="evidence" value="ECO:0007669"/>
    <property type="project" value="InterPro"/>
</dbReference>
<dbReference type="InterPro" id="IPR025662">
    <property type="entry name" value="Sigma_54_int_dom_ATP-bd_1"/>
</dbReference>
<dbReference type="InterPro" id="IPR027417">
    <property type="entry name" value="P-loop_NTPase"/>
</dbReference>
<dbReference type="FunFam" id="3.40.50.300:FF:000006">
    <property type="entry name" value="DNA-binding transcriptional regulator NtrC"/>
    <property type="match status" value="1"/>
</dbReference>
<evidence type="ECO:0000256" key="3">
    <source>
        <dbReference type="ARBA" id="ARBA00015308"/>
    </source>
</evidence>
<feature type="domain" description="PAS" evidence="11">
    <location>
        <begin position="143"/>
        <end position="195"/>
    </location>
</feature>
<dbReference type="SUPFAM" id="SSF55785">
    <property type="entry name" value="PYP-like sensor domain (PAS domain)"/>
    <property type="match status" value="2"/>
</dbReference>
<dbReference type="InterPro" id="IPR058031">
    <property type="entry name" value="AAA_lid_NorR"/>
</dbReference>
<keyword evidence="9" id="KW-0175">Coiled coil</keyword>
<dbReference type="PANTHER" id="PTHR32071">
    <property type="entry name" value="TRANSCRIPTIONAL REGULATORY PROTEIN"/>
    <property type="match status" value="1"/>
</dbReference>
<evidence type="ECO:0000313" key="14">
    <source>
        <dbReference type="Proteomes" id="UP000649829"/>
    </source>
</evidence>
<dbReference type="RefSeq" id="WP_051630202.1">
    <property type="nucleotide sequence ID" value="NZ_BMLF01000001.1"/>
</dbReference>
<comment type="function">
    <text evidence="1">Required for activation of most nif operons, which are directly involved in nitrogen fixation.</text>
</comment>
<protein>
    <recommendedName>
        <fullName evidence="3">Nif-specific regulatory protein</fullName>
    </recommendedName>
</protein>
<dbReference type="PROSITE" id="PS00675">
    <property type="entry name" value="SIGMA54_INTERACT_1"/>
    <property type="match status" value="1"/>
</dbReference>
<comment type="caution">
    <text evidence="13">The sequence shown here is derived from an EMBL/GenBank/DDBJ whole genome shotgun (WGS) entry which is preliminary data.</text>
</comment>
<evidence type="ECO:0000256" key="5">
    <source>
        <dbReference type="ARBA" id="ARBA00022840"/>
    </source>
</evidence>
<dbReference type="CDD" id="cd00130">
    <property type="entry name" value="PAS"/>
    <property type="match status" value="1"/>
</dbReference>
<dbReference type="InterPro" id="IPR009057">
    <property type="entry name" value="Homeodomain-like_sf"/>
</dbReference>
<dbReference type="Proteomes" id="UP000649829">
    <property type="component" value="Unassembled WGS sequence"/>
</dbReference>
<keyword evidence="4" id="KW-0547">Nucleotide-binding</keyword>
<evidence type="ECO:0000259" key="10">
    <source>
        <dbReference type="PROSITE" id="PS50045"/>
    </source>
</evidence>
<dbReference type="Pfam" id="PF25601">
    <property type="entry name" value="AAA_lid_14"/>
    <property type="match status" value="1"/>
</dbReference>
<dbReference type="InterPro" id="IPR035965">
    <property type="entry name" value="PAS-like_dom_sf"/>
</dbReference>
<dbReference type="PROSITE" id="PS50045">
    <property type="entry name" value="SIGMA54_INTERACT_4"/>
    <property type="match status" value="1"/>
</dbReference>
<dbReference type="Pfam" id="PF00989">
    <property type="entry name" value="PAS"/>
    <property type="match status" value="1"/>
</dbReference>
<reference evidence="13" key="1">
    <citation type="journal article" date="2014" name="Int. J. Syst. Evol. Microbiol.">
        <title>Complete genome sequence of Corynebacterium casei LMG S-19264T (=DSM 44701T), isolated from a smear-ripened cheese.</title>
        <authorList>
            <consortium name="US DOE Joint Genome Institute (JGI-PGF)"/>
            <person name="Walter F."/>
            <person name="Albersmeier A."/>
            <person name="Kalinowski J."/>
            <person name="Ruckert C."/>
        </authorList>
    </citation>
    <scope>NUCLEOTIDE SEQUENCE</scope>
    <source>
        <strain evidence="13">CGMCC 1.6293</strain>
    </source>
</reference>
<evidence type="ECO:0000313" key="13">
    <source>
        <dbReference type="EMBL" id="GGL83972.1"/>
    </source>
</evidence>
<evidence type="ECO:0000259" key="11">
    <source>
        <dbReference type="PROSITE" id="PS50112"/>
    </source>
</evidence>
<evidence type="ECO:0000256" key="8">
    <source>
        <dbReference type="ARBA" id="ARBA00023159"/>
    </source>
</evidence>
<dbReference type="InterPro" id="IPR013767">
    <property type="entry name" value="PAS_fold"/>
</dbReference>
<dbReference type="PROSITE" id="PS00676">
    <property type="entry name" value="SIGMA54_INTERACT_2"/>
    <property type="match status" value="1"/>
</dbReference>
<evidence type="ECO:0000256" key="4">
    <source>
        <dbReference type="ARBA" id="ARBA00022741"/>
    </source>
</evidence>
<evidence type="ECO:0000256" key="1">
    <source>
        <dbReference type="ARBA" id="ARBA00002167"/>
    </source>
</evidence>
<dbReference type="EMBL" id="BMLF01000001">
    <property type="protein sequence ID" value="GGL83972.1"/>
    <property type="molecule type" value="Genomic_DNA"/>
</dbReference>
<dbReference type="InterPro" id="IPR003593">
    <property type="entry name" value="AAA+_ATPase"/>
</dbReference>
<dbReference type="InterPro" id="IPR025943">
    <property type="entry name" value="Sigma_54_int_dom_ATP-bd_2"/>
</dbReference>
<dbReference type="Pfam" id="PF00158">
    <property type="entry name" value="Sigma54_activat"/>
    <property type="match status" value="1"/>
</dbReference>
<dbReference type="SUPFAM" id="SSF46689">
    <property type="entry name" value="Homeodomain-like"/>
    <property type="match status" value="1"/>
</dbReference>
<accession>A0A917SJ98</accession>
<dbReference type="CDD" id="cd00009">
    <property type="entry name" value="AAA"/>
    <property type="match status" value="1"/>
</dbReference>
<dbReference type="InterPro" id="IPR000700">
    <property type="entry name" value="PAS-assoc_C"/>
</dbReference>
<keyword evidence="6" id="KW-0902">Two-component regulatory system</keyword>
<dbReference type="PROSITE" id="PS50112">
    <property type="entry name" value="PAS"/>
    <property type="match status" value="1"/>
</dbReference>
<dbReference type="NCBIfam" id="TIGR00229">
    <property type="entry name" value="sensory_box"/>
    <property type="match status" value="1"/>
</dbReference>
<dbReference type="InterPro" id="IPR000014">
    <property type="entry name" value="PAS"/>
</dbReference>